<evidence type="ECO:0000313" key="1">
    <source>
        <dbReference type="EMBL" id="VDP64333.1"/>
    </source>
</evidence>
<gene>
    <name evidence="1" type="ORF">SMTD_LOCUS13785</name>
</gene>
<dbReference type="Proteomes" id="UP000269396">
    <property type="component" value="Unassembled WGS sequence"/>
</dbReference>
<name>A0A3P8J2Y8_9TREM</name>
<dbReference type="AlphaFoldDB" id="A0A3P8J2Y8"/>
<protein>
    <submittedName>
        <fullName evidence="1">Uncharacterized protein</fullName>
    </submittedName>
</protein>
<evidence type="ECO:0000313" key="2">
    <source>
        <dbReference type="Proteomes" id="UP000269396"/>
    </source>
</evidence>
<dbReference type="EMBL" id="UZAL01033897">
    <property type="protein sequence ID" value="VDP64333.1"/>
    <property type="molecule type" value="Genomic_DNA"/>
</dbReference>
<keyword evidence="2" id="KW-1185">Reference proteome</keyword>
<sequence length="40" mass="4755">MENLSFKCYSDVIDLYVAFYQSCIHMLIYSNIEYVNIVIV</sequence>
<accession>A0A3P8J2Y8</accession>
<reference evidence="1 2" key="1">
    <citation type="submission" date="2018-11" db="EMBL/GenBank/DDBJ databases">
        <authorList>
            <consortium name="Pathogen Informatics"/>
        </authorList>
    </citation>
    <scope>NUCLEOTIDE SEQUENCE [LARGE SCALE GENOMIC DNA]</scope>
    <source>
        <strain>Denwood</strain>
        <strain evidence="2">Zambia</strain>
    </source>
</reference>
<organism evidence="1 2">
    <name type="scientific">Schistosoma mattheei</name>
    <dbReference type="NCBI Taxonomy" id="31246"/>
    <lineage>
        <taxon>Eukaryota</taxon>
        <taxon>Metazoa</taxon>
        <taxon>Spiralia</taxon>
        <taxon>Lophotrochozoa</taxon>
        <taxon>Platyhelminthes</taxon>
        <taxon>Trematoda</taxon>
        <taxon>Digenea</taxon>
        <taxon>Strigeidida</taxon>
        <taxon>Schistosomatoidea</taxon>
        <taxon>Schistosomatidae</taxon>
        <taxon>Schistosoma</taxon>
    </lineage>
</organism>
<proteinExistence type="predicted"/>